<dbReference type="RefSeq" id="WP_108825700.1">
    <property type="nucleotide sequence ID" value="NZ_CP023004.1"/>
</dbReference>
<sequence length="503" mass="55141">MFKKFPGNFWLLNVIEMGERLAFYNLRVVAPIYIMQADNPGGLHLTAADKGAIYGIWALFQSLLPILTGGIADRFGYKKTLSFAITMMMVGYLMIGFMRDVGFVSNYTAFLVSIIVLASGTAFFKPGIQGALANTLTKETSSVGWSLFYWVVNIGAFVAHFIPTIILVAGNNSAEAWRNVFLASAAFTGLNLILLVKLKDVPSGASKTESVVSVLKRTIANIFEPRLICWMLLMSGFWAMMMQLWDLQPNVIADWVDGSAQAAWLQANLPDFIQSKLIEQTARGPQIPQQIILGLNSFSIICGVVLVGYLTRRMRTLSAMLMGMVVLTIGLLVAGSTMSLWTLLIGILFFSFGEMTVGPKQNEYLALIAPPGKKGLYLGYNNIPAGIGTWAGSIMAGYVYGHYGEKAMLALRYIAEKTPFGEGKNWDGDVTNLSETLGIARTDAMAKLQELTGLDASAATRMLWETYSPNIHVWVPFAILGVISAIGLFIFARMARRWADMDA</sequence>
<accession>A0A2U8E4Y0</accession>
<keyword evidence="10" id="KW-1185">Reference proteome</keyword>
<dbReference type="InterPro" id="IPR020846">
    <property type="entry name" value="MFS_dom"/>
</dbReference>
<dbReference type="OrthoDB" id="9772725at2"/>
<keyword evidence="3" id="KW-1003">Cell membrane</keyword>
<feature type="transmembrane region" description="Helical" evidence="7">
    <location>
        <begin position="378"/>
        <end position="400"/>
    </location>
</feature>
<dbReference type="Proteomes" id="UP000244896">
    <property type="component" value="Chromosome"/>
</dbReference>
<feature type="transmembrane region" description="Helical" evidence="7">
    <location>
        <begin position="227"/>
        <end position="245"/>
    </location>
</feature>
<evidence type="ECO:0000256" key="4">
    <source>
        <dbReference type="ARBA" id="ARBA00022692"/>
    </source>
</evidence>
<gene>
    <name evidence="9" type="ORF">CKA38_12060</name>
</gene>
<evidence type="ECO:0000259" key="8">
    <source>
        <dbReference type="PROSITE" id="PS50850"/>
    </source>
</evidence>
<dbReference type="InterPro" id="IPR050171">
    <property type="entry name" value="MFS_Transporters"/>
</dbReference>
<keyword evidence="4 7" id="KW-0812">Transmembrane</keyword>
<dbReference type="PROSITE" id="PS50850">
    <property type="entry name" value="MFS"/>
    <property type="match status" value="1"/>
</dbReference>
<evidence type="ECO:0000256" key="5">
    <source>
        <dbReference type="ARBA" id="ARBA00022989"/>
    </source>
</evidence>
<keyword evidence="6 7" id="KW-0472">Membrane</keyword>
<organism evidence="9 10">
    <name type="scientific">Ereboglobus luteus</name>
    <dbReference type="NCBI Taxonomy" id="1796921"/>
    <lineage>
        <taxon>Bacteria</taxon>
        <taxon>Pseudomonadati</taxon>
        <taxon>Verrucomicrobiota</taxon>
        <taxon>Opitutia</taxon>
        <taxon>Opitutales</taxon>
        <taxon>Opitutaceae</taxon>
        <taxon>Ereboglobus</taxon>
    </lineage>
</organism>
<feature type="transmembrane region" description="Helical" evidence="7">
    <location>
        <begin position="471"/>
        <end position="492"/>
    </location>
</feature>
<feature type="domain" description="Major facilitator superfamily (MFS) profile" evidence="8">
    <location>
        <begin position="11"/>
        <end position="496"/>
    </location>
</feature>
<dbReference type="PANTHER" id="PTHR23517">
    <property type="entry name" value="RESISTANCE PROTEIN MDTM, PUTATIVE-RELATED-RELATED"/>
    <property type="match status" value="1"/>
</dbReference>
<comment type="subcellular location">
    <subcellularLocation>
        <location evidence="1">Cell membrane</location>
        <topology evidence="1">Multi-pass membrane protein</topology>
    </subcellularLocation>
</comment>
<dbReference type="PANTHER" id="PTHR23517:SF2">
    <property type="entry name" value="MULTIDRUG RESISTANCE PROTEIN MDTH"/>
    <property type="match status" value="1"/>
</dbReference>
<keyword evidence="5 7" id="KW-1133">Transmembrane helix</keyword>
<feature type="transmembrane region" description="Helical" evidence="7">
    <location>
        <begin position="145"/>
        <end position="170"/>
    </location>
</feature>
<keyword evidence="2" id="KW-0813">Transport</keyword>
<evidence type="ECO:0000256" key="2">
    <source>
        <dbReference type="ARBA" id="ARBA00022448"/>
    </source>
</evidence>
<dbReference type="AlphaFoldDB" id="A0A2U8E4Y0"/>
<evidence type="ECO:0000256" key="7">
    <source>
        <dbReference type="SAM" id="Phobius"/>
    </source>
</evidence>
<name>A0A2U8E4Y0_9BACT</name>
<evidence type="ECO:0000256" key="1">
    <source>
        <dbReference type="ARBA" id="ARBA00004651"/>
    </source>
</evidence>
<dbReference type="KEGG" id="elut:CKA38_12060"/>
<dbReference type="Gene3D" id="1.20.1250.20">
    <property type="entry name" value="MFS general substrate transporter like domains"/>
    <property type="match status" value="2"/>
</dbReference>
<evidence type="ECO:0000313" key="9">
    <source>
        <dbReference type="EMBL" id="AWI09886.1"/>
    </source>
</evidence>
<evidence type="ECO:0000313" key="10">
    <source>
        <dbReference type="Proteomes" id="UP000244896"/>
    </source>
</evidence>
<feature type="transmembrane region" description="Helical" evidence="7">
    <location>
        <begin position="80"/>
        <end position="98"/>
    </location>
</feature>
<proteinExistence type="predicted"/>
<dbReference type="Pfam" id="PF07690">
    <property type="entry name" value="MFS_1"/>
    <property type="match status" value="2"/>
</dbReference>
<feature type="transmembrane region" description="Helical" evidence="7">
    <location>
        <begin position="291"/>
        <end position="310"/>
    </location>
</feature>
<dbReference type="EMBL" id="CP023004">
    <property type="protein sequence ID" value="AWI09886.1"/>
    <property type="molecule type" value="Genomic_DNA"/>
</dbReference>
<dbReference type="GO" id="GO:0022857">
    <property type="term" value="F:transmembrane transporter activity"/>
    <property type="evidence" value="ECO:0007669"/>
    <property type="project" value="InterPro"/>
</dbReference>
<evidence type="ECO:0000256" key="3">
    <source>
        <dbReference type="ARBA" id="ARBA00022475"/>
    </source>
</evidence>
<feature type="transmembrane region" description="Helical" evidence="7">
    <location>
        <begin position="104"/>
        <end position="124"/>
    </location>
</feature>
<dbReference type="InterPro" id="IPR036259">
    <property type="entry name" value="MFS_trans_sf"/>
</dbReference>
<feature type="transmembrane region" description="Helical" evidence="7">
    <location>
        <begin position="317"/>
        <end position="334"/>
    </location>
</feature>
<dbReference type="InterPro" id="IPR011701">
    <property type="entry name" value="MFS"/>
</dbReference>
<feature type="transmembrane region" description="Helical" evidence="7">
    <location>
        <begin position="51"/>
        <end position="68"/>
    </location>
</feature>
<dbReference type="SUPFAM" id="SSF103473">
    <property type="entry name" value="MFS general substrate transporter"/>
    <property type="match status" value="1"/>
</dbReference>
<protein>
    <recommendedName>
        <fullName evidence="8">Major facilitator superfamily (MFS) profile domain-containing protein</fullName>
    </recommendedName>
</protein>
<evidence type="ECO:0000256" key="6">
    <source>
        <dbReference type="ARBA" id="ARBA00023136"/>
    </source>
</evidence>
<feature type="transmembrane region" description="Helical" evidence="7">
    <location>
        <begin position="176"/>
        <end position="196"/>
    </location>
</feature>
<reference evidence="9 10" key="1">
    <citation type="journal article" date="2018" name="Syst. Appl. Microbiol.">
        <title>Ereboglobus luteus gen. nov. sp. nov. from cockroach guts, and new insights into the oxygen relationship of the genera Opitutus and Didymococcus (Verrucomicrobia: Opitutaceae).</title>
        <authorList>
            <person name="Tegtmeier D."/>
            <person name="Belitz A."/>
            <person name="Radek R."/>
            <person name="Heimerl T."/>
            <person name="Brune A."/>
        </authorList>
    </citation>
    <scope>NUCLEOTIDE SEQUENCE [LARGE SCALE GENOMIC DNA]</scope>
    <source>
        <strain evidence="9 10">Ho45</strain>
    </source>
</reference>
<dbReference type="GO" id="GO:0005886">
    <property type="term" value="C:plasma membrane"/>
    <property type="evidence" value="ECO:0007669"/>
    <property type="project" value="UniProtKB-SubCell"/>
</dbReference>